<dbReference type="InterPro" id="IPR005311">
    <property type="entry name" value="PBP_dimer"/>
</dbReference>
<dbReference type="SUPFAM" id="SSF54427">
    <property type="entry name" value="NTF2-like"/>
    <property type="match status" value="1"/>
</dbReference>
<dbReference type="Gene3D" id="3.90.1310.10">
    <property type="entry name" value="Penicillin-binding protein 2a (Domain 2)"/>
    <property type="match status" value="1"/>
</dbReference>
<evidence type="ECO:0000259" key="7">
    <source>
        <dbReference type="Pfam" id="PF00905"/>
    </source>
</evidence>
<accession>A0A1L3MTM5</accession>
<dbReference type="InterPro" id="IPR036138">
    <property type="entry name" value="PBP_dimer_sf"/>
</dbReference>
<name>A0A1L3MTM5_9BACI</name>
<dbReference type="SUPFAM" id="SSF56601">
    <property type="entry name" value="beta-lactamase/transpeptidase-like"/>
    <property type="match status" value="1"/>
</dbReference>
<evidence type="ECO:0000256" key="2">
    <source>
        <dbReference type="ARBA" id="ARBA00004752"/>
    </source>
</evidence>
<dbReference type="UniPathway" id="UPA00219"/>
<dbReference type="Pfam" id="PF03717">
    <property type="entry name" value="PBP_dimer"/>
    <property type="match status" value="1"/>
</dbReference>
<evidence type="ECO:0000256" key="4">
    <source>
        <dbReference type="ARBA" id="ARBA00012448"/>
    </source>
</evidence>
<organism evidence="10 11">
    <name type="scientific">Bacillus weihaiensis</name>
    <dbReference type="NCBI Taxonomy" id="1547283"/>
    <lineage>
        <taxon>Bacteria</taxon>
        <taxon>Bacillati</taxon>
        <taxon>Bacillota</taxon>
        <taxon>Bacilli</taxon>
        <taxon>Bacillales</taxon>
        <taxon>Bacillaceae</taxon>
        <taxon>Bacillus</taxon>
    </lineage>
</organism>
<sequence length="673" mass="75020">MRKTYLLVVCLLSFIFLWGCSTKPTASERLSEYIQLWNDQKFSDMYSMLSLSTKSEVTEEEFVSKYKNIYEGISARELEVTFIQPDEDGKEKDEEQTYSFTLSMNTIAGNISFDEKVRVVKEKQADEEEWFMEWSPSMIFPQLEAGQEVKVSTIPAVRGQIFDQNEKGLAVNGVAYEIGIMPGDLPENQDETLEEISTLLDISVEEIKGKLNQAWVKPELFVPIKKIDPTNVELYEKLMKIPSVLKQDVESRVYPLGEAAAHLTGYIGNISAEQLEQLKDKGYNATSMIGKAGLEQVYEDRLKGEEGAIISIKDTDEIIAEKEPTNGEDITLTINRDIQQAIYDQLKDDMGTSVALHPLTGETLALVSSPSYNPNDFILGISSEAYNGLVNDPKKPMMARFNKTYSPGSTIKPLTAAIGLNTSTITPNDTKIIKGKTWKKDESWGNYSITRVSDRVENVNLESALVFSDNIYFAQLALDLGEDQFSQGLKSFGYDEDIDYPFPMNKSTISNNGLTSETLLADSGYGQGELQMSPFHVAAAYTTFLNEGNMVKPFLEVNTDFTEATYWKENILENEQVDIIAQDLKQVIEHPNGTGHSPVLEGIQLAGKTGTAELKQSKEDATGSENGWFVAYNTENPSLLIAMMVEEVKKGEGSHYVVPKVKGVFEAFGGNVR</sequence>
<dbReference type="GO" id="GO:0005886">
    <property type="term" value="C:plasma membrane"/>
    <property type="evidence" value="ECO:0007669"/>
    <property type="project" value="TreeGrafter"/>
</dbReference>
<dbReference type="Gene3D" id="3.40.710.10">
    <property type="entry name" value="DD-peptidase/beta-lactamase superfamily"/>
    <property type="match status" value="1"/>
</dbReference>
<dbReference type="PANTHER" id="PTHR30627:SF25">
    <property type="entry name" value="PENICILLIN-BINDING PROTEIN 3"/>
    <property type="match status" value="1"/>
</dbReference>
<comment type="subcellular location">
    <subcellularLocation>
        <location evidence="1">Membrane</location>
    </subcellularLocation>
</comment>
<dbReference type="RefSeq" id="WP_072580447.1">
    <property type="nucleotide sequence ID" value="NZ_CP016020.1"/>
</dbReference>
<dbReference type="OrthoDB" id="9766847at2"/>
<feature type="domain" description="Penicillin-binding protein dimerisation" evidence="8">
    <location>
        <begin position="153"/>
        <end position="314"/>
    </location>
</feature>
<dbReference type="Pfam" id="PF00905">
    <property type="entry name" value="Transpeptidase"/>
    <property type="match status" value="1"/>
</dbReference>
<reference evidence="10 11" key="1">
    <citation type="journal article" date="2016" name="Sci. Rep.">
        <title>Complete genome sequence and transcriptomic analysis of a novel marine strain Bacillus weihaiensis reveals the mechanism of brown algae degradation.</title>
        <authorList>
            <person name="Zhu Y."/>
            <person name="Chen P."/>
            <person name="Bao Y."/>
            <person name="Men Y."/>
            <person name="Zeng Y."/>
            <person name="Yang J."/>
            <person name="Sun J."/>
            <person name="Sun Y."/>
        </authorList>
    </citation>
    <scope>NUCLEOTIDE SEQUENCE [LARGE SCALE GENOMIC DNA]</scope>
    <source>
        <strain evidence="10 11">Alg07</strain>
    </source>
</reference>
<evidence type="ECO:0000259" key="9">
    <source>
        <dbReference type="Pfam" id="PF05223"/>
    </source>
</evidence>
<keyword evidence="11" id="KW-1185">Reference proteome</keyword>
<protein>
    <recommendedName>
        <fullName evidence="4">serine-type D-Ala-D-Ala carboxypeptidase</fullName>
        <ecNumber evidence="4">3.4.16.4</ecNumber>
    </recommendedName>
</protein>
<dbReference type="InterPro" id="IPR032710">
    <property type="entry name" value="NTF2-like_dom_sf"/>
</dbReference>
<dbReference type="Gene3D" id="3.30.1390.30">
    <property type="entry name" value="Penicillin-binding protein 2a, domain 3"/>
    <property type="match status" value="1"/>
</dbReference>
<comment type="similarity">
    <text evidence="3">Belongs to the transpeptidase family.</text>
</comment>
<dbReference type="AlphaFoldDB" id="A0A1L3MTM5"/>
<dbReference type="InterPro" id="IPR050515">
    <property type="entry name" value="Beta-lactam/transpept"/>
</dbReference>
<dbReference type="Gene3D" id="3.10.450.100">
    <property type="entry name" value="NTF2-like, domain 1"/>
    <property type="match status" value="1"/>
</dbReference>
<dbReference type="PANTHER" id="PTHR30627">
    <property type="entry name" value="PEPTIDOGLYCAN D,D-TRANSPEPTIDASE"/>
    <property type="match status" value="1"/>
</dbReference>
<dbReference type="InterPro" id="IPR007887">
    <property type="entry name" value="MecA_N"/>
</dbReference>
<gene>
    <name evidence="10" type="ORF">A9C19_13340</name>
</gene>
<feature type="domain" description="Penicillin-binding protein transpeptidase" evidence="7">
    <location>
        <begin position="351"/>
        <end position="662"/>
    </location>
</feature>
<dbReference type="GO" id="GO:0071972">
    <property type="term" value="F:peptidoglycan L,D-transpeptidase activity"/>
    <property type="evidence" value="ECO:0007669"/>
    <property type="project" value="TreeGrafter"/>
</dbReference>
<evidence type="ECO:0000256" key="6">
    <source>
        <dbReference type="ARBA" id="ARBA00034000"/>
    </source>
</evidence>
<dbReference type="SUPFAM" id="SSF56519">
    <property type="entry name" value="Penicillin binding protein dimerisation domain"/>
    <property type="match status" value="1"/>
</dbReference>
<comment type="catalytic activity">
    <reaction evidence="6">
        <text>Preferential cleavage: (Ac)2-L-Lys-D-Ala-|-D-Ala. Also transpeptidation of peptidyl-alanyl moieties that are N-acyl substituents of D-alanine.</text>
        <dbReference type="EC" id="3.4.16.4"/>
    </reaction>
</comment>
<keyword evidence="5" id="KW-0472">Membrane</keyword>
<dbReference type="KEGG" id="bwh:A9C19_13340"/>
<dbReference type="Proteomes" id="UP000181936">
    <property type="component" value="Chromosome"/>
</dbReference>
<evidence type="ECO:0000313" key="11">
    <source>
        <dbReference type="Proteomes" id="UP000181936"/>
    </source>
</evidence>
<dbReference type="STRING" id="1547283.A9C19_13340"/>
<dbReference type="Pfam" id="PF05223">
    <property type="entry name" value="MecA_N"/>
    <property type="match status" value="1"/>
</dbReference>
<dbReference type="GO" id="GO:0008658">
    <property type="term" value="F:penicillin binding"/>
    <property type="evidence" value="ECO:0007669"/>
    <property type="project" value="InterPro"/>
</dbReference>
<feature type="domain" description="NTF2-like N-terminal transpeptidase" evidence="9">
    <location>
        <begin position="25"/>
        <end position="147"/>
    </location>
</feature>
<dbReference type="EC" id="3.4.16.4" evidence="4"/>
<dbReference type="InterPro" id="IPR012338">
    <property type="entry name" value="Beta-lactam/transpept-like"/>
</dbReference>
<evidence type="ECO:0000256" key="3">
    <source>
        <dbReference type="ARBA" id="ARBA00007171"/>
    </source>
</evidence>
<dbReference type="InterPro" id="IPR001460">
    <property type="entry name" value="PCN-bd_Tpept"/>
</dbReference>
<dbReference type="GO" id="GO:0009002">
    <property type="term" value="F:serine-type D-Ala-D-Ala carboxypeptidase activity"/>
    <property type="evidence" value="ECO:0007669"/>
    <property type="project" value="UniProtKB-EC"/>
</dbReference>
<comment type="pathway">
    <text evidence="2">Cell wall biogenesis; peptidoglycan biosynthesis.</text>
</comment>
<dbReference type="GO" id="GO:0046677">
    <property type="term" value="P:response to antibiotic"/>
    <property type="evidence" value="ECO:0007669"/>
    <property type="project" value="InterPro"/>
</dbReference>
<evidence type="ECO:0000256" key="5">
    <source>
        <dbReference type="ARBA" id="ARBA00023136"/>
    </source>
</evidence>
<proteinExistence type="inferred from homology"/>
<dbReference type="GO" id="GO:0009252">
    <property type="term" value="P:peptidoglycan biosynthetic process"/>
    <property type="evidence" value="ECO:0007669"/>
    <property type="project" value="UniProtKB-UniPathway"/>
</dbReference>
<evidence type="ECO:0000256" key="1">
    <source>
        <dbReference type="ARBA" id="ARBA00004370"/>
    </source>
</evidence>
<evidence type="ECO:0000313" key="10">
    <source>
        <dbReference type="EMBL" id="APH05654.1"/>
    </source>
</evidence>
<evidence type="ECO:0000259" key="8">
    <source>
        <dbReference type="Pfam" id="PF03717"/>
    </source>
</evidence>
<dbReference type="EMBL" id="CP016020">
    <property type="protein sequence ID" value="APH05654.1"/>
    <property type="molecule type" value="Genomic_DNA"/>
</dbReference>
<dbReference type="GO" id="GO:0071555">
    <property type="term" value="P:cell wall organization"/>
    <property type="evidence" value="ECO:0007669"/>
    <property type="project" value="TreeGrafter"/>
</dbReference>